<organism evidence="1">
    <name type="scientific">Ixodes ricinus</name>
    <name type="common">Common tick</name>
    <name type="synonym">Acarus ricinus</name>
    <dbReference type="NCBI Taxonomy" id="34613"/>
    <lineage>
        <taxon>Eukaryota</taxon>
        <taxon>Metazoa</taxon>
        <taxon>Ecdysozoa</taxon>
        <taxon>Arthropoda</taxon>
        <taxon>Chelicerata</taxon>
        <taxon>Arachnida</taxon>
        <taxon>Acari</taxon>
        <taxon>Parasitiformes</taxon>
        <taxon>Ixodida</taxon>
        <taxon>Ixodoidea</taxon>
        <taxon>Ixodidae</taxon>
        <taxon>Ixodinae</taxon>
        <taxon>Ixodes</taxon>
    </lineage>
</organism>
<feature type="non-terminal residue" evidence="1">
    <location>
        <position position="1"/>
    </location>
</feature>
<accession>A0A0K8RQ28</accession>
<evidence type="ECO:0000313" key="1">
    <source>
        <dbReference type="EMBL" id="JAA73187.1"/>
    </source>
</evidence>
<protein>
    <submittedName>
        <fullName evidence="1">Putative thrombospondin-related adhesive protein</fullName>
    </submittedName>
</protein>
<sequence length="172" mass="18094">PESEIARVTFFTVFSRFKVSIKPLLCKRPGLLPLSIDLGSKISFSPSAEESSSSVLSSASSTSPSSSELLSRSSSLSANANKSLSMSSSISSNLGHLTTISAIYTLPDISASSSSSSSSLELFFNLSPSDISSSSSISLIPDTSSSPPKMAFRRTRPVFRSICFSSFGICSH</sequence>
<reference evidence="1" key="1">
    <citation type="submission" date="2012-12" db="EMBL/GenBank/DDBJ databases">
        <title>Identification and characterization of a phenylalanine ammonia-lyase gene family in Isatis indigotica Fort.</title>
        <authorList>
            <person name="Liu Q."/>
            <person name="Chen J."/>
            <person name="Zhou X."/>
            <person name="Di P."/>
            <person name="Xiao Y."/>
            <person name="Xuan H."/>
            <person name="Zhang L."/>
            <person name="Chen W."/>
        </authorList>
    </citation>
    <scope>NUCLEOTIDE SEQUENCE</scope>
    <source>
        <tissue evidence="1">Salivary gland</tissue>
    </source>
</reference>
<dbReference type="AlphaFoldDB" id="A0A0K8RQ28"/>
<proteinExistence type="evidence at transcript level"/>
<dbReference type="EMBL" id="GADI01000621">
    <property type="protein sequence ID" value="JAA73187.1"/>
    <property type="molecule type" value="mRNA"/>
</dbReference>
<name>A0A0K8RQ28_IXORI</name>